<dbReference type="Gene3D" id="3.40.1190.10">
    <property type="entry name" value="Mur-like, catalytic domain"/>
    <property type="match status" value="1"/>
</dbReference>
<keyword evidence="15" id="KW-1185">Reference proteome</keyword>
<dbReference type="Pfam" id="PF02875">
    <property type="entry name" value="Mur_ligase_C"/>
    <property type="match status" value="1"/>
</dbReference>
<proteinExistence type="inferred from homology"/>
<dbReference type="AlphaFoldDB" id="D9R7M5"/>
<evidence type="ECO:0000256" key="2">
    <source>
        <dbReference type="ARBA" id="ARBA00008276"/>
    </source>
</evidence>
<dbReference type="InterPro" id="IPR001645">
    <property type="entry name" value="Folylpolyglutamate_synth"/>
</dbReference>
<dbReference type="Gene3D" id="3.90.190.20">
    <property type="entry name" value="Mur ligase, C-terminal domain"/>
    <property type="match status" value="1"/>
</dbReference>
<dbReference type="RefSeq" id="WP_013271849.1">
    <property type="nucleotide sequence ID" value="NC_014376.1"/>
</dbReference>
<dbReference type="eggNOG" id="COG0285">
    <property type="taxonomic scope" value="Bacteria"/>
</dbReference>
<dbReference type="PROSITE" id="PS01012">
    <property type="entry name" value="FOLYLPOLYGLU_SYNT_2"/>
    <property type="match status" value="1"/>
</dbReference>
<evidence type="ECO:0000313" key="15">
    <source>
        <dbReference type="Proteomes" id="UP000001662"/>
    </source>
</evidence>
<dbReference type="GO" id="GO:0004326">
    <property type="term" value="F:tetrahydrofolylpolyglutamate synthase activity"/>
    <property type="evidence" value="ECO:0007669"/>
    <property type="project" value="UniProtKB-EC"/>
</dbReference>
<dbReference type="InterPro" id="IPR018109">
    <property type="entry name" value="Folylpolyglutamate_synth_CS"/>
</dbReference>
<evidence type="ECO:0000256" key="6">
    <source>
        <dbReference type="ARBA" id="ARBA00022741"/>
    </source>
</evidence>
<evidence type="ECO:0000256" key="11">
    <source>
        <dbReference type="PIRNR" id="PIRNR001563"/>
    </source>
</evidence>
<feature type="domain" description="Mur ligase C-terminal" evidence="12">
    <location>
        <begin position="289"/>
        <end position="409"/>
    </location>
</feature>
<dbReference type="KEGG" id="csh:Closa_1140"/>
<dbReference type="SUPFAM" id="SSF53623">
    <property type="entry name" value="MurD-like peptide ligases, catalytic domain"/>
    <property type="match status" value="1"/>
</dbReference>
<evidence type="ECO:0000313" key="14">
    <source>
        <dbReference type="EMBL" id="ADL03754.1"/>
    </source>
</evidence>
<dbReference type="GO" id="GO:0005737">
    <property type="term" value="C:cytoplasm"/>
    <property type="evidence" value="ECO:0007669"/>
    <property type="project" value="TreeGrafter"/>
</dbReference>
<accession>D9R7M5</accession>
<dbReference type="GO" id="GO:0008841">
    <property type="term" value="F:dihydrofolate synthase activity"/>
    <property type="evidence" value="ECO:0007669"/>
    <property type="project" value="TreeGrafter"/>
</dbReference>
<evidence type="ECO:0000259" key="13">
    <source>
        <dbReference type="Pfam" id="PF08245"/>
    </source>
</evidence>
<dbReference type="PaxDb" id="610130-Closa_1140"/>
<gene>
    <name evidence="14" type="ordered locus">Closa_1140</name>
</gene>
<dbReference type="InterPro" id="IPR013221">
    <property type="entry name" value="Mur_ligase_cen"/>
</dbReference>
<evidence type="ECO:0000256" key="1">
    <source>
        <dbReference type="ARBA" id="ARBA00001946"/>
    </source>
</evidence>
<comment type="catalytic activity">
    <reaction evidence="10">
        <text>(6S)-5,6,7,8-tetrahydrofolyl-(gamma-L-Glu)(n) + L-glutamate + ATP = (6S)-5,6,7,8-tetrahydrofolyl-(gamma-L-Glu)(n+1) + ADP + phosphate + H(+)</text>
        <dbReference type="Rhea" id="RHEA:10580"/>
        <dbReference type="Rhea" id="RHEA-COMP:14738"/>
        <dbReference type="Rhea" id="RHEA-COMP:14740"/>
        <dbReference type="ChEBI" id="CHEBI:15378"/>
        <dbReference type="ChEBI" id="CHEBI:29985"/>
        <dbReference type="ChEBI" id="CHEBI:30616"/>
        <dbReference type="ChEBI" id="CHEBI:43474"/>
        <dbReference type="ChEBI" id="CHEBI:141005"/>
        <dbReference type="ChEBI" id="CHEBI:456216"/>
        <dbReference type="EC" id="6.3.2.17"/>
    </reaction>
</comment>
<sequence>MDITEAIEYINQTAWQGSRLGLERMEILLGLIWNPERKLKYIHIAGTNGKGSTAAMLASVLTEAGYKTGLYTSPYIQCFNERIQINGINIPDDKIIEAVEHIRGFVDQMEDKPTEFELITVIAFLYFYQCQCDIVVLEVGMGGRLDSTNIIPVPEVAVITAIDLDHTRELGNTVEKIAGEKAGIIKNGCDVVLYQQRQSVFEVIESVCSDKSARLHPVDFNYIEIICSDLNGQCLNFEDFHDIKISLLGEYQQKNTAVALKTLEILIKKGWNFTVRGIKEGMKKAKWPGRFEVLTRKPYFIVDGAHNPNGVRAMADNINAYFKDRKIIFLVGVLKDKDYEAMMRLIMPYGSKFIVVQPENSRALSQGELADYLRNNSNADVSEADNVETGIKTALNLAREDEVIIAFGSLYMVGSIRNFFLQD</sequence>
<dbReference type="EC" id="6.3.2.17" evidence="3"/>
<dbReference type="FunFam" id="3.40.1190.10:FF:000011">
    <property type="entry name" value="Folylpolyglutamate synthase/dihydrofolate synthase"/>
    <property type="match status" value="1"/>
</dbReference>
<evidence type="ECO:0000256" key="4">
    <source>
        <dbReference type="ARBA" id="ARBA00022598"/>
    </source>
</evidence>
<name>D9R7M5_LACSW</name>
<comment type="similarity">
    <text evidence="2 11">Belongs to the folylpolyglutamate synthase family.</text>
</comment>
<dbReference type="STRING" id="610130.Closa_1140"/>
<keyword evidence="8" id="KW-0460">Magnesium</keyword>
<keyword evidence="7 11" id="KW-0067">ATP-binding</keyword>
<dbReference type="PANTHER" id="PTHR11136:SF0">
    <property type="entry name" value="DIHYDROFOLATE SYNTHETASE-RELATED"/>
    <property type="match status" value="1"/>
</dbReference>
<dbReference type="Pfam" id="PF08245">
    <property type="entry name" value="Mur_ligase_M"/>
    <property type="match status" value="1"/>
</dbReference>
<feature type="domain" description="Mur ligase central" evidence="13">
    <location>
        <begin position="44"/>
        <end position="260"/>
    </location>
</feature>
<dbReference type="PROSITE" id="PS01011">
    <property type="entry name" value="FOLYLPOLYGLU_SYNT_1"/>
    <property type="match status" value="1"/>
</dbReference>
<dbReference type="PANTHER" id="PTHR11136">
    <property type="entry name" value="FOLYLPOLYGLUTAMATE SYNTHASE-RELATED"/>
    <property type="match status" value="1"/>
</dbReference>
<keyword evidence="5" id="KW-0479">Metal-binding</keyword>
<evidence type="ECO:0000256" key="9">
    <source>
        <dbReference type="ARBA" id="ARBA00030592"/>
    </source>
</evidence>
<dbReference type="HOGENOM" id="CLU_015869_1_2_9"/>
<dbReference type="SUPFAM" id="SSF53244">
    <property type="entry name" value="MurD-like peptide ligases, peptide-binding domain"/>
    <property type="match status" value="1"/>
</dbReference>
<dbReference type="PIRSF" id="PIRSF001563">
    <property type="entry name" value="Folylpolyglu_synth"/>
    <property type="match status" value="1"/>
</dbReference>
<evidence type="ECO:0000256" key="3">
    <source>
        <dbReference type="ARBA" id="ARBA00013025"/>
    </source>
</evidence>
<organism evidence="14 15">
    <name type="scientific">Lacrimispora saccharolytica (strain ATCC 35040 / DSM 2544 / NRCC 2533 / WM1)</name>
    <name type="common">Clostridium saccharolyticum</name>
    <dbReference type="NCBI Taxonomy" id="610130"/>
    <lineage>
        <taxon>Bacteria</taxon>
        <taxon>Bacillati</taxon>
        <taxon>Bacillota</taxon>
        <taxon>Clostridia</taxon>
        <taxon>Lachnospirales</taxon>
        <taxon>Lachnospiraceae</taxon>
        <taxon>Lacrimispora</taxon>
    </lineage>
</organism>
<evidence type="ECO:0000256" key="5">
    <source>
        <dbReference type="ARBA" id="ARBA00022723"/>
    </source>
</evidence>
<dbReference type="InterPro" id="IPR036615">
    <property type="entry name" value="Mur_ligase_C_dom_sf"/>
</dbReference>
<comment type="cofactor">
    <cofactor evidence="1">
        <name>Mg(2+)</name>
        <dbReference type="ChEBI" id="CHEBI:18420"/>
    </cofactor>
</comment>
<dbReference type="GO" id="GO:0005524">
    <property type="term" value="F:ATP binding"/>
    <property type="evidence" value="ECO:0007669"/>
    <property type="project" value="UniProtKB-KW"/>
</dbReference>
<dbReference type="EMBL" id="CP002109">
    <property type="protein sequence ID" value="ADL03754.1"/>
    <property type="molecule type" value="Genomic_DNA"/>
</dbReference>
<dbReference type="OrthoDB" id="9809356at2"/>
<evidence type="ECO:0000256" key="10">
    <source>
        <dbReference type="ARBA" id="ARBA00047493"/>
    </source>
</evidence>
<dbReference type="GO" id="GO:0046872">
    <property type="term" value="F:metal ion binding"/>
    <property type="evidence" value="ECO:0007669"/>
    <property type="project" value="UniProtKB-KW"/>
</dbReference>
<reference evidence="14" key="1">
    <citation type="submission" date="2010-07" db="EMBL/GenBank/DDBJ databases">
        <title>Complete sequence of Clostridium saccharolyticum WM1.</title>
        <authorList>
            <consortium name="US DOE Joint Genome Institute"/>
            <person name="Lucas S."/>
            <person name="Copeland A."/>
            <person name="Lapidus A."/>
            <person name="Cheng J.-F."/>
            <person name="Bruce D."/>
            <person name="Goodwin L."/>
            <person name="Pitluck S."/>
            <person name="Chertkov O."/>
            <person name="Detter J.C."/>
            <person name="Han C."/>
            <person name="Tapia R."/>
            <person name="Land M."/>
            <person name="Hauser L."/>
            <person name="Chang Y.-J."/>
            <person name="Jeffries C."/>
            <person name="Kyrpides N."/>
            <person name="Ivanova N."/>
            <person name="Mikhailova N."/>
            <person name="Mouttaki H."/>
            <person name="Lin L."/>
            <person name="Zhou J."/>
            <person name="Hemme C.L."/>
            <person name="Woyke T."/>
        </authorList>
    </citation>
    <scope>NUCLEOTIDE SEQUENCE [LARGE SCALE GENOMIC DNA]</scope>
    <source>
        <strain evidence="14">WM1</strain>
    </source>
</reference>
<keyword evidence="4 11" id="KW-0436">Ligase</keyword>
<evidence type="ECO:0000259" key="12">
    <source>
        <dbReference type="Pfam" id="PF02875"/>
    </source>
</evidence>
<keyword evidence="6 11" id="KW-0547">Nucleotide-binding</keyword>
<protein>
    <recommendedName>
        <fullName evidence="3">tetrahydrofolate synthase</fullName>
        <ecNumber evidence="3">6.3.2.17</ecNumber>
    </recommendedName>
    <alternativeName>
        <fullName evidence="9">Tetrahydrofolylpolyglutamate synthase</fullName>
    </alternativeName>
</protein>
<dbReference type="InterPro" id="IPR036565">
    <property type="entry name" value="Mur-like_cat_sf"/>
</dbReference>
<evidence type="ECO:0000256" key="8">
    <source>
        <dbReference type="ARBA" id="ARBA00022842"/>
    </source>
</evidence>
<dbReference type="NCBIfam" id="TIGR01499">
    <property type="entry name" value="folC"/>
    <property type="match status" value="1"/>
</dbReference>
<evidence type="ECO:0000256" key="7">
    <source>
        <dbReference type="ARBA" id="ARBA00022840"/>
    </source>
</evidence>
<dbReference type="Proteomes" id="UP000001662">
    <property type="component" value="Chromosome"/>
</dbReference>
<dbReference type="InterPro" id="IPR004101">
    <property type="entry name" value="Mur_ligase_C"/>
</dbReference>